<dbReference type="EMBL" id="WWBZ02000012">
    <property type="protein sequence ID" value="KAF4310973.1"/>
    <property type="molecule type" value="Genomic_DNA"/>
</dbReference>
<organism evidence="2 3">
    <name type="scientific">Botryosphaeria dothidea</name>
    <dbReference type="NCBI Taxonomy" id="55169"/>
    <lineage>
        <taxon>Eukaryota</taxon>
        <taxon>Fungi</taxon>
        <taxon>Dikarya</taxon>
        <taxon>Ascomycota</taxon>
        <taxon>Pezizomycotina</taxon>
        <taxon>Dothideomycetes</taxon>
        <taxon>Dothideomycetes incertae sedis</taxon>
        <taxon>Botryosphaeriales</taxon>
        <taxon>Botryosphaeriaceae</taxon>
        <taxon>Botryosphaeria</taxon>
    </lineage>
</organism>
<feature type="region of interest" description="Disordered" evidence="1">
    <location>
        <begin position="37"/>
        <end position="74"/>
    </location>
</feature>
<proteinExistence type="predicted"/>
<evidence type="ECO:0000256" key="1">
    <source>
        <dbReference type="SAM" id="MobiDB-lite"/>
    </source>
</evidence>
<evidence type="ECO:0000313" key="3">
    <source>
        <dbReference type="Proteomes" id="UP000572817"/>
    </source>
</evidence>
<feature type="compositionally biased region" description="Low complexity" evidence="1">
    <location>
        <begin position="46"/>
        <end position="66"/>
    </location>
</feature>
<name>A0A8H4J2K5_9PEZI</name>
<keyword evidence="3" id="KW-1185">Reference proteome</keyword>
<gene>
    <name evidence="2" type="ORF">GTA08_BOTSDO13593</name>
</gene>
<accession>A0A8H4J2K5</accession>
<dbReference type="Proteomes" id="UP000572817">
    <property type="component" value="Unassembled WGS sequence"/>
</dbReference>
<sequence>MSMNPRERPVRQRLINPNLTPIYGVNEAALESTTYYFPSERRRRGSQPSRSETSSPSLPPLSSVPSIQRNSIQETVWGNRRNAIDLEQRDQDLIDAHHSNRANQVNSVGLLHGVGPPNNMDLPNRIQTANEVLTNGVMPNGVEMPNGTHLAPRASSSEYSQDSGISLHDHTMRSGNAPLDEEDLAYDPYSTYDMVRETESFLDLQFREIQRSLEREWNRASVPLRSRMRRELYTLLGVWTILGAIESP</sequence>
<evidence type="ECO:0000313" key="2">
    <source>
        <dbReference type="EMBL" id="KAF4310973.1"/>
    </source>
</evidence>
<protein>
    <submittedName>
        <fullName evidence="2">Uncharacterized protein</fullName>
    </submittedName>
</protein>
<reference evidence="2" key="1">
    <citation type="submission" date="2020-04" db="EMBL/GenBank/DDBJ databases">
        <title>Genome Assembly and Annotation of Botryosphaeria dothidea sdau 11-99, a Latent Pathogen of Apple Fruit Ring Rot in China.</title>
        <authorList>
            <person name="Yu C."/>
            <person name="Diao Y."/>
            <person name="Lu Q."/>
            <person name="Zhao J."/>
            <person name="Cui S."/>
            <person name="Peng C."/>
            <person name="He B."/>
            <person name="Liu H."/>
        </authorList>
    </citation>
    <scope>NUCLEOTIDE SEQUENCE [LARGE SCALE GENOMIC DNA]</scope>
    <source>
        <strain evidence="2">Sdau11-99</strain>
    </source>
</reference>
<comment type="caution">
    <text evidence="2">The sequence shown here is derived from an EMBL/GenBank/DDBJ whole genome shotgun (WGS) entry which is preliminary data.</text>
</comment>
<dbReference type="AlphaFoldDB" id="A0A8H4J2K5"/>